<dbReference type="EMBL" id="LSRL02002747">
    <property type="protein sequence ID" value="TDG38588.1"/>
    <property type="molecule type" value="Genomic_DNA"/>
</dbReference>
<protein>
    <submittedName>
        <fullName evidence="2">Uncharacterized protein</fullName>
    </submittedName>
</protein>
<feature type="non-terminal residue" evidence="2">
    <location>
        <position position="1"/>
    </location>
</feature>
<reference evidence="2 3" key="1">
    <citation type="journal article" date="2019" name="J. Hered.">
        <title>An Improved Genome Assembly for Drosophila navojoa, the Basal Species in the mojavensis Cluster.</title>
        <authorList>
            <person name="Vanderlinde T."/>
            <person name="Dupim E.G."/>
            <person name="Nazario-Yepiz N.O."/>
            <person name="Carvalho A.B."/>
        </authorList>
    </citation>
    <scope>NUCLEOTIDE SEQUENCE [LARGE SCALE GENOMIC DNA]</scope>
    <source>
        <strain evidence="2">Navoj_Jal97</strain>
        <tissue evidence="2">Whole organism</tissue>
    </source>
</reference>
<evidence type="ECO:0000313" key="3">
    <source>
        <dbReference type="Proteomes" id="UP000295192"/>
    </source>
</evidence>
<name>A0A484AQ73_DRONA</name>
<feature type="region of interest" description="Disordered" evidence="1">
    <location>
        <begin position="1"/>
        <end position="36"/>
    </location>
</feature>
<organism evidence="2 3">
    <name type="scientific">Drosophila navojoa</name>
    <name type="common">Fruit fly</name>
    <dbReference type="NCBI Taxonomy" id="7232"/>
    <lineage>
        <taxon>Eukaryota</taxon>
        <taxon>Metazoa</taxon>
        <taxon>Ecdysozoa</taxon>
        <taxon>Arthropoda</taxon>
        <taxon>Hexapoda</taxon>
        <taxon>Insecta</taxon>
        <taxon>Pterygota</taxon>
        <taxon>Neoptera</taxon>
        <taxon>Endopterygota</taxon>
        <taxon>Diptera</taxon>
        <taxon>Brachycera</taxon>
        <taxon>Muscomorpha</taxon>
        <taxon>Ephydroidea</taxon>
        <taxon>Drosophilidae</taxon>
        <taxon>Drosophila</taxon>
    </lineage>
</organism>
<sequence>EADDVDGADDDADADADDDDDDDDDVDCVENDVDIL</sequence>
<dbReference type="AlphaFoldDB" id="A0A484AQ73"/>
<gene>
    <name evidence="2" type="ORF">AWZ03_014990</name>
</gene>
<proteinExistence type="predicted"/>
<evidence type="ECO:0000256" key="1">
    <source>
        <dbReference type="SAM" id="MobiDB-lite"/>
    </source>
</evidence>
<evidence type="ECO:0000313" key="2">
    <source>
        <dbReference type="EMBL" id="TDG38588.1"/>
    </source>
</evidence>
<keyword evidence="3" id="KW-1185">Reference proteome</keyword>
<dbReference type="Proteomes" id="UP000295192">
    <property type="component" value="Unassembled WGS sequence"/>
</dbReference>
<comment type="caution">
    <text evidence="2">The sequence shown here is derived from an EMBL/GenBank/DDBJ whole genome shotgun (WGS) entry which is preliminary data.</text>
</comment>
<accession>A0A484AQ73</accession>